<dbReference type="EMBL" id="CAKM01000194">
    <property type="protein sequence ID" value="CCJ29543.1"/>
    <property type="molecule type" value="Genomic_DNA"/>
</dbReference>
<sequence length="184" mass="21401">MCIAVELMAMTEAKKRNEGTMTLRVDRDLLKAFQNIAKDNNRTASHMGKGIYRCSRSESRRKYNDHWNESYVIKLIARLQCVLKNNSTGNLTAYIEDLLLKGLITDLADVNQQIKFGRDFKNFVNNTRDEFEEQMKTSAIFLQEVIFKIALKHGFEEKELRKLYQVIKTQNSKNKNTNQDNING</sequence>
<dbReference type="AlphaFoldDB" id="L0PAZ3"/>
<accession>L0PAZ3</accession>
<evidence type="ECO:0000313" key="2">
    <source>
        <dbReference type="Proteomes" id="UP000010422"/>
    </source>
</evidence>
<gene>
    <name evidence="1" type="ORF">PNEJI1_003794</name>
</gene>
<evidence type="ECO:0000313" key="1">
    <source>
        <dbReference type="EMBL" id="CCJ29543.1"/>
    </source>
</evidence>
<dbReference type="VEuPathDB" id="FungiDB:PNEJI1_003794"/>
<organism evidence="2">
    <name type="scientific">Pneumocystis jirovecii</name>
    <name type="common">Human pneumocystis pneumonia agent</name>
    <dbReference type="NCBI Taxonomy" id="42068"/>
    <lineage>
        <taxon>Eukaryota</taxon>
        <taxon>Fungi</taxon>
        <taxon>Dikarya</taxon>
        <taxon>Ascomycota</taxon>
        <taxon>Taphrinomycotina</taxon>
        <taxon>Pneumocystomycetes</taxon>
        <taxon>Pneumocystaceae</taxon>
        <taxon>Pneumocystis</taxon>
    </lineage>
</organism>
<dbReference type="Proteomes" id="UP000010422">
    <property type="component" value="Unassembled WGS sequence"/>
</dbReference>
<comment type="caution">
    <text evidence="1">The sequence shown here is derived from an EMBL/GenBank/DDBJ whole genome shotgun (WGS) entry which is preliminary data.</text>
</comment>
<dbReference type="InParanoid" id="L0PAZ3"/>
<proteinExistence type="predicted"/>
<reference evidence="1 2" key="1">
    <citation type="journal article" date="2012" name="MBio">
        <title>De novo assembly of the Pneumocystis jirovecii genome from a single bronchoalveolar lavage fluid specimen from a patient.</title>
        <authorList>
            <person name="Cisse O.H."/>
            <person name="Pagni M."/>
            <person name="Hauser P.M."/>
        </authorList>
    </citation>
    <scope>NUCLEOTIDE SEQUENCE [LARGE SCALE GENOMIC DNA]</scope>
    <source>
        <strain evidence="1 2">SE8</strain>
    </source>
</reference>
<protein>
    <submittedName>
        <fullName evidence="1">Uncharacterized protein</fullName>
    </submittedName>
</protein>
<name>L0PAZ3_PNEJI</name>